<protein>
    <recommendedName>
        <fullName evidence="4">TM2 domain-containing protein</fullName>
    </recommendedName>
</protein>
<feature type="transmembrane region" description="Helical" evidence="1">
    <location>
        <begin position="107"/>
        <end position="125"/>
    </location>
</feature>
<gene>
    <name evidence="2" type="ORF">GON05_01250</name>
</gene>
<feature type="transmembrane region" description="Helical" evidence="1">
    <location>
        <begin position="79"/>
        <end position="95"/>
    </location>
</feature>
<evidence type="ECO:0000256" key="1">
    <source>
        <dbReference type="SAM" id="Phobius"/>
    </source>
</evidence>
<dbReference type="Proteomes" id="UP000467637">
    <property type="component" value="Unassembled WGS sequence"/>
</dbReference>
<feature type="transmembrane region" description="Helical" evidence="1">
    <location>
        <begin position="39"/>
        <end position="59"/>
    </location>
</feature>
<comment type="caution">
    <text evidence="2">The sequence shown here is derived from an EMBL/GenBank/DDBJ whole genome shotgun (WGS) entry which is preliminary data.</text>
</comment>
<keyword evidence="1" id="KW-0812">Transmembrane</keyword>
<sequence>MINEPNEQATYKSSIFALIWSIAMPGLGHLYLGNKVIGILFMAYTGIFMIFSELNNAIFYAFAGDFQKANSIFAENPSIFFPAVYSFAIWHAYNYDVIVRKGRSSEYKLTGFFFGLLIGGVPGSSQKFLGTYIFTGLVVGIIAGILFHLVEKLIVTQLKKS</sequence>
<evidence type="ECO:0000313" key="2">
    <source>
        <dbReference type="EMBL" id="MVQ33265.1"/>
    </source>
</evidence>
<keyword evidence="3" id="KW-1185">Reference proteome</keyword>
<proteinExistence type="predicted"/>
<evidence type="ECO:0008006" key="4">
    <source>
        <dbReference type="Google" id="ProtNLM"/>
    </source>
</evidence>
<name>A0ABW9U4M0_9BACL</name>
<accession>A0ABW9U4M0</accession>
<dbReference type="EMBL" id="WSEM01000003">
    <property type="protein sequence ID" value="MVQ33265.1"/>
    <property type="molecule type" value="Genomic_DNA"/>
</dbReference>
<keyword evidence="1" id="KW-0472">Membrane</keyword>
<keyword evidence="1" id="KW-1133">Transmembrane helix</keyword>
<reference evidence="2 3" key="1">
    <citation type="submission" date="2019-12" db="EMBL/GenBank/DDBJ databases">
        <authorList>
            <person name="Huq M.A."/>
        </authorList>
    </citation>
    <scope>NUCLEOTIDE SEQUENCE [LARGE SCALE GENOMIC DNA]</scope>
    <source>
        <strain evidence="2 3">MAH-34</strain>
    </source>
</reference>
<feature type="transmembrane region" description="Helical" evidence="1">
    <location>
        <begin position="131"/>
        <end position="150"/>
    </location>
</feature>
<feature type="transmembrane region" description="Helical" evidence="1">
    <location>
        <begin position="15"/>
        <end position="32"/>
    </location>
</feature>
<organism evidence="2 3">
    <name type="scientific">Paenibacillus anseongense</name>
    <dbReference type="NCBI Taxonomy" id="2682845"/>
    <lineage>
        <taxon>Bacteria</taxon>
        <taxon>Bacillati</taxon>
        <taxon>Bacillota</taxon>
        <taxon>Bacilli</taxon>
        <taxon>Bacillales</taxon>
        <taxon>Paenibacillaceae</taxon>
        <taxon>Paenibacillus</taxon>
    </lineage>
</organism>
<evidence type="ECO:0000313" key="3">
    <source>
        <dbReference type="Proteomes" id="UP000467637"/>
    </source>
</evidence>
<dbReference type="RefSeq" id="WP_157317445.1">
    <property type="nucleotide sequence ID" value="NZ_WSEM01000003.1"/>
</dbReference>